<dbReference type="EMBL" id="LN853239">
    <property type="protein sequence ID" value="CRY95379.1"/>
    <property type="molecule type" value="Genomic_DNA"/>
</dbReference>
<reference evidence="4" key="1">
    <citation type="submission" date="2015-06" db="EMBL/GenBank/DDBJ databases">
        <authorList>
            <person name="Joergensen T."/>
        </authorList>
    </citation>
    <scope>NUCLEOTIDE SEQUENCE</scope>
    <source>
        <plasmid evidence="4">pRGRH0610</plasmid>
    </source>
</reference>
<name>A0A0H5Q1T8_9ZZZZ</name>
<dbReference type="AlphaFoldDB" id="A0A0H5Q1T8"/>
<dbReference type="Gene3D" id="3.30.930.30">
    <property type="match status" value="1"/>
</dbReference>
<dbReference type="InterPro" id="IPR005053">
    <property type="entry name" value="MobA_MobL"/>
</dbReference>
<accession>A0A0H5Q1T8</accession>
<evidence type="ECO:0000259" key="3">
    <source>
        <dbReference type="Pfam" id="PF03389"/>
    </source>
</evidence>
<feature type="region of interest" description="Disordered" evidence="2">
    <location>
        <begin position="142"/>
        <end position="169"/>
    </location>
</feature>
<organism evidence="4">
    <name type="scientific">uncultured prokaryote</name>
    <dbReference type="NCBI Taxonomy" id="198431"/>
    <lineage>
        <taxon>unclassified sequences</taxon>
        <taxon>environmental samples</taxon>
    </lineage>
</organism>
<feature type="compositionally biased region" description="Basic and acidic residues" evidence="2">
    <location>
        <begin position="152"/>
        <end position="162"/>
    </location>
</feature>
<sequence length="336" mass="38454">MASYHLTVKSGAKGKGASHAAYISREDKYAKKEKYEDLENKQHGNMPSWAKDNPNLLWQAADNFERANGTSYREFEVALPRELTPDQRLELVNDFVKQEIGDRHAYQFAIHCPNAGIDGKEQPHAHIMFCERINDGIDRDPEHFFKRANSKNPERGGAKKASEPQTHTQRKEALVALRERWAEIQNKHLEKHGCADRVDHRSLKEQGIEREPEKHLGPKFVSSMTVEQASAILERRVLERELLRENNARDSIIDLSTDVRSAIAEKDKSTNIEQEMRAGVEAFKNAFEGKKAFMSGFEAFKKEQEIAREKEVKKSSQRNISRGGRGLDRGNDGYER</sequence>
<evidence type="ECO:0000256" key="1">
    <source>
        <dbReference type="ARBA" id="ARBA00022971"/>
    </source>
</evidence>
<reference evidence="4" key="2">
    <citation type="submission" date="2015-07" db="EMBL/GenBank/DDBJ databases">
        <title>Plasmids, circular viruses and viroids from rat gut.</title>
        <authorList>
            <person name="Jorgensen T.J."/>
            <person name="Hansen M.A."/>
            <person name="Xu Z."/>
            <person name="Tabak M.A."/>
            <person name="Sorensen S.J."/>
            <person name="Hansen L.H."/>
        </authorList>
    </citation>
    <scope>NUCLEOTIDE SEQUENCE</scope>
    <source>
        <plasmid evidence="4">pRGRH0610</plasmid>
    </source>
</reference>
<feature type="region of interest" description="Disordered" evidence="2">
    <location>
        <begin position="308"/>
        <end position="336"/>
    </location>
</feature>
<geneLocation type="plasmid" evidence="4">
    <name>pRGRH0610</name>
</geneLocation>
<feature type="domain" description="MobA/MobL protein" evidence="3">
    <location>
        <begin position="23"/>
        <end position="219"/>
    </location>
</feature>
<feature type="compositionally biased region" description="Basic and acidic residues" evidence="2">
    <location>
        <begin position="325"/>
        <end position="336"/>
    </location>
</feature>
<dbReference type="Pfam" id="PF03389">
    <property type="entry name" value="MobA_MobL"/>
    <property type="match status" value="1"/>
</dbReference>
<evidence type="ECO:0000313" key="4">
    <source>
        <dbReference type="EMBL" id="CRY95379.1"/>
    </source>
</evidence>
<evidence type="ECO:0000256" key="2">
    <source>
        <dbReference type="SAM" id="MobiDB-lite"/>
    </source>
</evidence>
<protein>
    <recommendedName>
        <fullName evidence="3">MobA/MobL protein domain-containing protein</fullName>
    </recommendedName>
</protein>
<keyword evidence="4" id="KW-0614">Plasmid</keyword>
<proteinExistence type="predicted"/>
<keyword evidence="1" id="KW-0184">Conjugation</keyword>